<feature type="domain" description="Alpha galactosidase C-terminal" evidence="6">
    <location>
        <begin position="76"/>
        <end position="147"/>
    </location>
</feature>
<dbReference type="AlphaFoldDB" id="A0A0F9CRJ1"/>
<dbReference type="PANTHER" id="PTHR11452:SF75">
    <property type="entry name" value="ALPHA-GALACTOSIDASE MEL1"/>
    <property type="match status" value="1"/>
</dbReference>
<proteinExistence type="inferred from homology"/>
<dbReference type="InterPro" id="IPR013785">
    <property type="entry name" value="Aldolase_TIM"/>
</dbReference>
<evidence type="ECO:0000256" key="3">
    <source>
        <dbReference type="ARBA" id="ARBA00022801"/>
    </source>
</evidence>
<evidence type="ECO:0000256" key="4">
    <source>
        <dbReference type="ARBA" id="ARBA00023157"/>
    </source>
</evidence>
<comment type="caution">
    <text evidence="7">The sequence shown here is derived from an EMBL/GenBank/DDBJ whole genome shotgun (WGS) entry which is preliminary data.</text>
</comment>
<evidence type="ECO:0000259" key="6">
    <source>
        <dbReference type="Pfam" id="PF17801"/>
    </source>
</evidence>
<dbReference type="EMBL" id="LAZR01034876">
    <property type="protein sequence ID" value="KKL29062.1"/>
    <property type="molecule type" value="Genomic_DNA"/>
</dbReference>
<dbReference type="FunFam" id="2.60.40.1180:FF:000008">
    <property type="entry name" value="Alpha-galactosidase"/>
    <property type="match status" value="1"/>
</dbReference>
<comment type="similarity">
    <text evidence="1">Belongs to the glycosyl hydrolase 27 family.</text>
</comment>
<keyword evidence="2" id="KW-0732">Signal</keyword>
<dbReference type="Gene3D" id="2.60.40.1180">
    <property type="entry name" value="Golgi alpha-mannosidase II"/>
    <property type="match status" value="1"/>
</dbReference>
<dbReference type="InterPro" id="IPR041233">
    <property type="entry name" value="Melibiase_C"/>
</dbReference>
<dbReference type="SUPFAM" id="SSF51011">
    <property type="entry name" value="Glycosyl hydrolase domain"/>
    <property type="match status" value="1"/>
</dbReference>
<dbReference type="SUPFAM" id="SSF51445">
    <property type="entry name" value="(Trans)glycosidases"/>
    <property type="match status" value="1"/>
</dbReference>
<dbReference type="Pfam" id="PF17801">
    <property type="entry name" value="Melibiase_C"/>
    <property type="match status" value="1"/>
</dbReference>
<dbReference type="Gene3D" id="3.20.20.70">
    <property type="entry name" value="Aldolase class I"/>
    <property type="match status" value="1"/>
</dbReference>
<keyword evidence="4" id="KW-1015">Disulfide bond</keyword>
<keyword evidence="5" id="KW-0326">Glycosidase</keyword>
<protein>
    <recommendedName>
        <fullName evidence="6">Alpha galactosidase C-terminal domain-containing protein</fullName>
    </recommendedName>
</protein>
<organism evidence="7">
    <name type="scientific">marine sediment metagenome</name>
    <dbReference type="NCBI Taxonomy" id="412755"/>
    <lineage>
        <taxon>unclassified sequences</taxon>
        <taxon>metagenomes</taxon>
        <taxon>ecological metagenomes</taxon>
    </lineage>
</organism>
<dbReference type="InterPro" id="IPR002241">
    <property type="entry name" value="Glyco_hydro_27"/>
</dbReference>
<evidence type="ECO:0000313" key="7">
    <source>
        <dbReference type="EMBL" id="KKL29062.1"/>
    </source>
</evidence>
<sequence length="156" mass="17333">GRPNRAEKVFRPSPLKPAEQYHQVTLWCLLTQPMLLSCNIPTMDEFDLSLVTNHEVLAINQDALCKQGVRVRNQKGNFEIWAKDLADGSKAVGLFNISNKDQVLSVTAQELGIKGTIRDLWRQKDIGTLSDAFSANVSSHGVVFIKVSAQETKIGR</sequence>
<dbReference type="GO" id="GO:0015925">
    <property type="term" value="F:galactosidase activity"/>
    <property type="evidence" value="ECO:0007669"/>
    <property type="project" value="UniProtKB-ARBA"/>
</dbReference>
<evidence type="ECO:0000256" key="1">
    <source>
        <dbReference type="ARBA" id="ARBA00009743"/>
    </source>
</evidence>
<dbReference type="InterPro" id="IPR017853">
    <property type="entry name" value="GH"/>
</dbReference>
<accession>A0A0F9CRJ1</accession>
<dbReference type="GO" id="GO:0005975">
    <property type="term" value="P:carbohydrate metabolic process"/>
    <property type="evidence" value="ECO:0007669"/>
    <property type="project" value="InterPro"/>
</dbReference>
<gene>
    <name evidence="7" type="ORF">LCGC14_2368910</name>
</gene>
<reference evidence="7" key="1">
    <citation type="journal article" date="2015" name="Nature">
        <title>Complex archaea that bridge the gap between prokaryotes and eukaryotes.</title>
        <authorList>
            <person name="Spang A."/>
            <person name="Saw J.H."/>
            <person name="Jorgensen S.L."/>
            <person name="Zaremba-Niedzwiedzka K."/>
            <person name="Martijn J."/>
            <person name="Lind A.E."/>
            <person name="van Eijk R."/>
            <person name="Schleper C."/>
            <person name="Guy L."/>
            <person name="Ettema T.J."/>
        </authorList>
    </citation>
    <scope>NUCLEOTIDE SEQUENCE</scope>
</reference>
<dbReference type="InterPro" id="IPR013780">
    <property type="entry name" value="Glyco_hydro_b"/>
</dbReference>
<keyword evidence="3" id="KW-0378">Hydrolase</keyword>
<evidence type="ECO:0000256" key="2">
    <source>
        <dbReference type="ARBA" id="ARBA00022729"/>
    </source>
</evidence>
<dbReference type="PANTHER" id="PTHR11452">
    <property type="entry name" value="ALPHA-GALACTOSIDASE/ALPHA-N-ACETYLGALACTOSAMINIDASE"/>
    <property type="match status" value="1"/>
</dbReference>
<name>A0A0F9CRJ1_9ZZZZ</name>
<feature type="non-terminal residue" evidence="7">
    <location>
        <position position="1"/>
    </location>
</feature>
<evidence type="ECO:0000256" key="5">
    <source>
        <dbReference type="ARBA" id="ARBA00023295"/>
    </source>
</evidence>